<dbReference type="InterPro" id="IPR036116">
    <property type="entry name" value="FN3_sf"/>
</dbReference>
<feature type="domain" description="Fibronectin type-III" evidence="4">
    <location>
        <begin position="955"/>
        <end position="1046"/>
    </location>
</feature>
<gene>
    <name evidence="5" type="ORF">EG339_03075</name>
</gene>
<evidence type="ECO:0000313" key="6">
    <source>
        <dbReference type="Proteomes" id="UP000271193"/>
    </source>
</evidence>
<dbReference type="PANTHER" id="PTHR46708">
    <property type="entry name" value="TENASCIN"/>
    <property type="match status" value="1"/>
</dbReference>
<dbReference type="SUPFAM" id="SSF49265">
    <property type="entry name" value="Fibronectin type III"/>
    <property type="match status" value="5"/>
</dbReference>
<dbReference type="Gene3D" id="2.60.40.10">
    <property type="entry name" value="Immunoglobulins"/>
    <property type="match status" value="8"/>
</dbReference>
<feature type="domain" description="Fibronectin type-III" evidence="4">
    <location>
        <begin position="212"/>
        <end position="307"/>
    </location>
</feature>
<feature type="domain" description="Fibronectin type-III" evidence="4">
    <location>
        <begin position="1300"/>
        <end position="1391"/>
    </location>
</feature>
<keyword evidence="2" id="KW-0677">Repeat</keyword>
<sequence>MSGLLLCKMSRPFKVLIALLCMVIGLSIQAQTITIGTGTSTQKYPLGASWGFERSASIYTAAEIGTAGSILSLGWNSTGTSNIGMPVKIYIKPVGTTTTLTSQTWSTLTTGATLLYSGTVGAIPVGWYTIPLQLPYTYNGVDNLMVLVETNYGGSGSFATGAKLTYSNVPSGHMYIEQDSTPPTTKTGTVTANRPNIQMTFGTPPACLPMPPGGTLSTGTVTATDAVINWTAYVPAPAQGYDIFYNTTNVPPVAGSTPNLTVPPGAPTATIGPLTPLTTYYVWVRARCSATEQSTWSNSLAFATPATCPAMPSSGTITTGTITPTNAVINWTSFGYTPAEGYDIYYNTTGAAPNGTTIPMQNVPSGTSTTIGPLIPDTTYYVWVRARCSATDQSTWNILPKSFATPPTCVPVPSAGGSLTVGTMTPNSAVVNWQPSPSAPAGGYEVYYTTTNTPPIATTTGNVVSGTSANLSPLVPGTTYYWWVRAICTPTDKSAWVAGPQFELGQIGFGTLKSTELPVNSNWGYNYSQQIYKASEVLAAVGTAKFITELKFYVENPAPDQSKYNEWVVYMGNTTQNNFATTSSWVPFSSLKQVWSGTLPTMVSGTWVTIPLTSPLLWDGTSNIVVAVDENVPNYSSTPYANWRAFAGGTPERGLQYRSDGTNPDPASPPSGTRQANIPQIVLKAIELVPCTTAPPTNIKVNNITASTAVVSWTPSIGATYKLQYRPSSGGAWKVIDITAPLTSSWPLYNLSDATQYDVQIATICSGTQGAFSPSTQFTTLALTYCTNVPPAGSTPSGYIGKVVVTPTNAPLMVSTSGYDGYKDYSADPTRLVTLVRGTTGNKISITKFWPGSSSSYGVGVWIDLNRNGIFEASERVVNAASSTTNPVGTVAAGFTIALPPDIATYDGTLLTRMRVVMMDGTVTSPCSSFASYNEGEVEDYAVRLIDQPVCTTNPPTNITVSNITDTSATFSWLAATGATYQLRYREVGTATWTTVTPVPAPGNVYTVPATSPLKEQTKYEVQVATKCTTTFGSWSASVQFTTLPLQYCPVTGSGDNDHISNVTVISSNSGVPPMSNTTVQNSYTSYTTPATLITLDAGSSDNKITVAKGWTGSTGNDAVAVWIDFDRNGQFDAAERILGSAASTTTPVTALFSVPNAPPAYIGPYTTTMRVVLKRSSGTTIPTACANAIDGEVEDYAVRIRPCSNVAPNAPTFSTITHTTAVVNLTGGANTVTYLVRYRVAGTATWTQIYASAVLGNVPLTLTGLSPATTYEVEVAAVCGGTTGTPTAIKTFTTRCDPTPPTITISNITATSALITWNPVVNSAIYKMRWRKVGAPTWSADINLPTTGNTYVLNNLESFVTYEVQIANQCAGETSWNSFSNSKVFTTVRICEIAPPGLTITQLLPTSAEVTWDPYPGATYILRYRKVGIPSWTEVPTAVNTIILNGLVEMTKYEMQVVNICSGKPGNYTPPYYFTTPTVIYCKMKSENSAGEYISKVTVIPNGKAKMENESKASSYTDYTGVPKTFIELIQGSTDNEIIIEKKWLGKTYNEGISVWIDFNRNGEFDIYEKVFTSAPNTTTPVSGKFSVPADAFVSTTDYKYVVMRVAMERDGVPVNCVNVKNGEVEDYTVRITKPGVPNPINQTDILIYPNPVSSVLYVKNISKRAKYKIYNAAGQIIAEGILLNNEINVTKLINGVYVIDIDDNGNTAQKKFIKE</sequence>
<dbReference type="NCBIfam" id="TIGR04183">
    <property type="entry name" value="Por_Secre_tail"/>
    <property type="match status" value="1"/>
</dbReference>
<proteinExistence type="predicted"/>
<dbReference type="InterPro" id="IPR045474">
    <property type="entry name" value="GEVED"/>
</dbReference>
<evidence type="ECO:0000313" key="5">
    <source>
        <dbReference type="EMBL" id="AZB23675.1"/>
    </source>
</evidence>
<feature type="domain" description="Fibronectin type-III" evidence="4">
    <location>
        <begin position="415"/>
        <end position="507"/>
    </location>
</feature>
<dbReference type="InterPro" id="IPR050991">
    <property type="entry name" value="ECM_Regulatory_Proteins"/>
</dbReference>
<feature type="domain" description="Fibronectin type-III" evidence="4">
    <location>
        <begin position="1208"/>
        <end position="1298"/>
    </location>
</feature>
<dbReference type="CDD" id="cd00063">
    <property type="entry name" value="FN3"/>
    <property type="match status" value="7"/>
</dbReference>
<name>A0A3G6T2L6_9FLAO</name>
<dbReference type="RefSeq" id="WP_123868810.1">
    <property type="nucleotide sequence ID" value="NZ_CP033932.1"/>
</dbReference>
<feature type="domain" description="Fibronectin type-III" evidence="4">
    <location>
        <begin position="311"/>
        <end position="408"/>
    </location>
</feature>
<dbReference type="PROSITE" id="PS50853">
    <property type="entry name" value="FN3"/>
    <property type="match status" value="8"/>
</dbReference>
<dbReference type="PANTHER" id="PTHR46708:SF2">
    <property type="entry name" value="FIBRONECTIN TYPE-III DOMAIN-CONTAINING PROTEIN"/>
    <property type="match status" value="1"/>
</dbReference>
<evidence type="ECO:0000256" key="3">
    <source>
        <dbReference type="SAM" id="MobiDB-lite"/>
    </source>
</evidence>
<keyword evidence="6" id="KW-1185">Reference proteome</keyword>
<organism evidence="5 6">
    <name type="scientific">Chryseobacterium bernardetii</name>
    <dbReference type="NCBI Taxonomy" id="1241978"/>
    <lineage>
        <taxon>Bacteria</taxon>
        <taxon>Pseudomonadati</taxon>
        <taxon>Bacteroidota</taxon>
        <taxon>Flavobacteriia</taxon>
        <taxon>Flavobacteriales</taxon>
        <taxon>Weeksellaceae</taxon>
        <taxon>Chryseobacterium group</taxon>
        <taxon>Chryseobacterium</taxon>
    </lineage>
</organism>
<dbReference type="KEGG" id="cben:EG339_03075"/>
<feature type="domain" description="Fibronectin type-III" evidence="4">
    <location>
        <begin position="1395"/>
        <end position="1480"/>
    </location>
</feature>
<evidence type="ECO:0000259" key="4">
    <source>
        <dbReference type="PROSITE" id="PS50853"/>
    </source>
</evidence>
<dbReference type="EMBL" id="CP033932">
    <property type="protein sequence ID" value="AZB23675.1"/>
    <property type="molecule type" value="Genomic_DNA"/>
</dbReference>
<dbReference type="Pfam" id="PF20009">
    <property type="entry name" value="GEVED"/>
    <property type="match status" value="3"/>
</dbReference>
<dbReference type="InterPro" id="IPR013783">
    <property type="entry name" value="Ig-like_fold"/>
</dbReference>
<reference evidence="6" key="1">
    <citation type="submission" date="2018-11" db="EMBL/GenBank/DDBJ databases">
        <title>Proposal to divide the Flavobacteriaceae and reorganize its genera based on Amino Acid Identity values calculated from whole genome sequences.</title>
        <authorList>
            <person name="Nicholson A.C."/>
            <person name="Gulvik C.A."/>
            <person name="Whitney A.M."/>
            <person name="Humrighouse B.W."/>
            <person name="Bell M."/>
            <person name="Holmes B."/>
            <person name="Steigerwalt A.G."/>
            <person name="Villarma A."/>
            <person name="Sheth M."/>
            <person name="Batra D."/>
            <person name="Pryor J."/>
            <person name="Bernardet J.-F."/>
            <person name="Hugo C."/>
            <person name="Kampfer P."/>
            <person name="Newman J."/>
            <person name="McQuiston J.R."/>
        </authorList>
    </citation>
    <scope>NUCLEOTIDE SEQUENCE [LARGE SCALE GENOMIC DNA]</scope>
    <source>
        <strain evidence="6">G0229</strain>
    </source>
</reference>
<dbReference type="Pfam" id="PF00041">
    <property type="entry name" value="fn3"/>
    <property type="match status" value="7"/>
</dbReference>
<dbReference type="Proteomes" id="UP000271193">
    <property type="component" value="Chromosome"/>
</dbReference>
<dbReference type="InterPro" id="IPR026444">
    <property type="entry name" value="Secre_tail"/>
</dbReference>
<accession>A0A3G6T2L6</accession>
<feature type="region of interest" description="Disordered" evidence="3">
    <location>
        <begin position="652"/>
        <end position="674"/>
    </location>
</feature>
<keyword evidence="1" id="KW-0732">Signal</keyword>
<dbReference type="GeneID" id="99063783"/>
<dbReference type="InterPro" id="IPR003961">
    <property type="entry name" value="FN3_dom"/>
</dbReference>
<dbReference type="Pfam" id="PF18962">
    <property type="entry name" value="Por_Secre_tail"/>
    <property type="match status" value="1"/>
</dbReference>
<evidence type="ECO:0000256" key="1">
    <source>
        <dbReference type="ARBA" id="ARBA00022729"/>
    </source>
</evidence>
<dbReference type="SMART" id="SM00060">
    <property type="entry name" value="FN3"/>
    <property type="match status" value="8"/>
</dbReference>
<feature type="domain" description="Fibronectin type-III" evidence="4">
    <location>
        <begin position="695"/>
        <end position="783"/>
    </location>
</feature>
<evidence type="ECO:0000256" key="2">
    <source>
        <dbReference type="ARBA" id="ARBA00022737"/>
    </source>
</evidence>
<protein>
    <submittedName>
        <fullName evidence="5">T9SS C-terminal target domain-containing protein</fullName>
    </submittedName>
</protein>